<reference evidence="2 3" key="1">
    <citation type="submission" date="2017-07" db="EMBL/GenBank/DDBJ databases">
        <title>Mechanisms for carbon and nitrogen cycling indicate functional differentiation within the Candidate Phyla Radiation.</title>
        <authorList>
            <person name="Danczak R.E."/>
            <person name="Johnston M.D."/>
            <person name="Kenah C."/>
            <person name="Slattery M."/>
            <person name="Wrighton K.C."/>
            <person name="Wilkins M.J."/>
        </authorList>
    </citation>
    <scope>NUCLEOTIDE SEQUENCE [LARGE SCALE GENOMIC DNA]</scope>
    <source>
        <strain evidence="2">Athens1014_28</strain>
    </source>
</reference>
<accession>A0A554LN78</accession>
<evidence type="ECO:0000256" key="1">
    <source>
        <dbReference type="SAM" id="Phobius"/>
    </source>
</evidence>
<keyword evidence="1" id="KW-0812">Transmembrane</keyword>
<dbReference type="AlphaFoldDB" id="A0A554LN78"/>
<organism evidence="2 3">
    <name type="scientific">Candidatus Berkelbacteria bacterium Athens1014_28</name>
    <dbReference type="NCBI Taxonomy" id="2017145"/>
    <lineage>
        <taxon>Bacteria</taxon>
        <taxon>Candidatus Berkelbacteria</taxon>
    </lineage>
</organism>
<dbReference type="EMBL" id="VMGN01000015">
    <property type="protein sequence ID" value="TSC94331.1"/>
    <property type="molecule type" value="Genomic_DNA"/>
</dbReference>
<comment type="caution">
    <text evidence="2">The sequence shown here is derived from an EMBL/GenBank/DDBJ whole genome shotgun (WGS) entry which is preliminary data.</text>
</comment>
<dbReference type="Proteomes" id="UP000316495">
    <property type="component" value="Unassembled WGS sequence"/>
</dbReference>
<evidence type="ECO:0000313" key="2">
    <source>
        <dbReference type="EMBL" id="TSC94331.1"/>
    </source>
</evidence>
<protein>
    <submittedName>
        <fullName evidence="2">Uncharacterized protein</fullName>
    </submittedName>
</protein>
<proteinExistence type="predicted"/>
<name>A0A554LN78_9BACT</name>
<keyword evidence="1" id="KW-0472">Membrane</keyword>
<keyword evidence="1" id="KW-1133">Transmembrane helix</keyword>
<feature type="transmembrane region" description="Helical" evidence="1">
    <location>
        <begin position="12"/>
        <end position="31"/>
    </location>
</feature>
<sequence>MTEKTLSNRTVVFIGLVLSLIVVVANIWLYFSYPRPSVDSFKSTDNLLPVDISAVATDGKKLLEGLVNNSNIPIPEPSGKMGRSNPFADL</sequence>
<gene>
    <name evidence="2" type="ORF">Athens101428_317</name>
</gene>
<evidence type="ECO:0000313" key="3">
    <source>
        <dbReference type="Proteomes" id="UP000316495"/>
    </source>
</evidence>